<feature type="domain" description="Pseudouridine synthase RsuA/RluA-like" evidence="4">
    <location>
        <begin position="119"/>
        <end position="268"/>
    </location>
</feature>
<dbReference type="PANTHER" id="PTHR21600:SF71">
    <property type="entry name" value="PSEUDOURIDINE SYNTHASE"/>
    <property type="match status" value="1"/>
</dbReference>
<dbReference type="RefSeq" id="WP_210045640.1">
    <property type="nucleotide sequence ID" value="NZ_JBHLVU010000018.1"/>
</dbReference>
<dbReference type="Pfam" id="PF00849">
    <property type="entry name" value="PseudoU_synth_2"/>
    <property type="match status" value="1"/>
</dbReference>
<protein>
    <recommendedName>
        <fullName evidence="3">Pseudouridine synthase</fullName>
        <ecNumber evidence="3">5.4.99.-</ecNumber>
    </recommendedName>
</protein>
<organism evidence="5 6">
    <name type="scientific">Paenibacillus sepulcri</name>
    <dbReference type="NCBI Taxonomy" id="359917"/>
    <lineage>
        <taxon>Bacteria</taxon>
        <taxon>Bacillati</taxon>
        <taxon>Bacillota</taxon>
        <taxon>Bacilli</taxon>
        <taxon>Bacillales</taxon>
        <taxon>Paenibacillaceae</taxon>
        <taxon>Paenibacillus</taxon>
    </lineage>
</organism>
<dbReference type="InterPro" id="IPR020103">
    <property type="entry name" value="PsdUridine_synth_cat_dom_sf"/>
</dbReference>
<name>A0ABS7CA55_9BACL</name>
<dbReference type="InterPro" id="IPR050188">
    <property type="entry name" value="RluA_PseudoU_synthase"/>
</dbReference>
<evidence type="ECO:0000313" key="5">
    <source>
        <dbReference type="EMBL" id="MBW7457793.1"/>
    </source>
</evidence>
<dbReference type="EMBL" id="JAHZIK010000964">
    <property type="protein sequence ID" value="MBW7457793.1"/>
    <property type="molecule type" value="Genomic_DNA"/>
</dbReference>
<dbReference type="Gene3D" id="3.30.2350.10">
    <property type="entry name" value="Pseudouridine synthase"/>
    <property type="match status" value="1"/>
</dbReference>
<evidence type="ECO:0000256" key="2">
    <source>
        <dbReference type="ARBA" id="ARBA00010876"/>
    </source>
</evidence>
<gene>
    <name evidence="5" type="ORF">K0U00_27505</name>
</gene>
<evidence type="ECO:0000259" key="4">
    <source>
        <dbReference type="Pfam" id="PF00849"/>
    </source>
</evidence>
<dbReference type="PANTHER" id="PTHR21600">
    <property type="entry name" value="MITOCHONDRIAL RNA PSEUDOURIDINE SYNTHASE"/>
    <property type="match status" value="1"/>
</dbReference>
<accession>A0ABS7CA55</accession>
<sequence length="330" mass="36989">MDEWTQGRSIRRSGEWLELPVPVLAEWSEEKQLNIPVLKAGSHPHAVRQWLLALAFFPDKWVNRLFSVGGIQLEGDVVRLHAFVPANVEADPLYRLAQKQLIVKTHGEAAVLFEDDWCLVMDKPAGMPVHASAPGQRGTLDEAAACHCLRAGDPMPVKHIHRLDDDTSGPVLYAKNDLAQLRLDESMRIKQIGRQYAALVQGCMGNQRGTIAAPIGKDRHHKARRRVSPAGDEAVTHYEVLETFKEATWVRLTLETGRTHQIRVHLSHIGHPLIGDVLYGGSSRLLPHQALRGEELVFQHPFSHCTITVRSPEPPWFRNVVNQLGTPLKM</sequence>
<comment type="caution">
    <text evidence="5">The sequence shown here is derived from an EMBL/GenBank/DDBJ whole genome shotgun (WGS) entry which is preliminary data.</text>
</comment>
<reference evidence="5 6" key="1">
    <citation type="submission" date="2021-07" db="EMBL/GenBank/DDBJ databases">
        <title>Paenibacillus radiodurans sp. nov., isolated from the southeastern edge of Tengger Desert.</title>
        <authorList>
            <person name="Zhang G."/>
        </authorList>
    </citation>
    <scope>NUCLEOTIDE SEQUENCE [LARGE SCALE GENOMIC DNA]</scope>
    <source>
        <strain evidence="5 6">CCM 7311</strain>
    </source>
</reference>
<comment type="catalytic activity">
    <reaction evidence="1 3">
        <text>a uridine in RNA = a pseudouridine in RNA</text>
        <dbReference type="Rhea" id="RHEA:48348"/>
        <dbReference type="Rhea" id="RHEA-COMP:12068"/>
        <dbReference type="Rhea" id="RHEA-COMP:12069"/>
        <dbReference type="ChEBI" id="CHEBI:65314"/>
        <dbReference type="ChEBI" id="CHEBI:65315"/>
    </reaction>
</comment>
<evidence type="ECO:0000256" key="1">
    <source>
        <dbReference type="ARBA" id="ARBA00000073"/>
    </source>
</evidence>
<keyword evidence="6" id="KW-1185">Reference proteome</keyword>
<evidence type="ECO:0000313" key="6">
    <source>
        <dbReference type="Proteomes" id="UP001519887"/>
    </source>
</evidence>
<dbReference type="Proteomes" id="UP001519887">
    <property type="component" value="Unassembled WGS sequence"/>
</dbReference>
<dbReference type="InterPro" id="IPR006145">
    <property type="entry name" value="PsdUridine_synth_RsuA/RluA"/>
</dbReference>
<dbReference type="NCBIfam" id="TIGR00005">
    <property type="entry name" value="rluA_subfam"/>
    <property type="match status" value="1"/>
</dbReference>
<keyword evidence="3" id="KW-0413">Isomerase</keyword>
<dbReference type="InterPro" id="IPR006225">
    <property type="entry name" value="PsdUridine_synth_RluC/D"/>
</dbReference>
<comment type="similarity">
    <text evidence="2 3">Belongs to the pseudouridine synthase RluA family.</text>
</comment>
<dbReference type="SUPFAM" id="SSF55120">
    <property type="entry name" value="Pseudouridine synthase"/>
    <property type="match status" value="1"/>
</dbReference>
<dbReference type="CDD" id="cd02869">
    <property type="entry name" value="PseudoU_synth_RluA_like"/>
    <property type="match status" value="1"/>
</dbReference>
<proteinExistence type="inferred from homology"/>
<evidence type="ECO:0000256" key="3">
    <source>
        <dbReference type="RuleBase" id="RU362028"/>
    </source>
</evidence>
<dbReference type="EC" id="5.4.99.-" evidence="3"/>
<comment type="function">
    <text evidence="3">Responsible for synthesis of pseudouridine from uracil.</text>
</comment>